<dbReference type="Proteomes" id="UP000219338">
    <property type="component" value="Unassembled WGS sequence"/>
</dbReference>
<evidence type="ECO:0000313" key="1">
    <source>
        <dbReference type="EMBL" id="SJL16541.1"/>
    </source>
</evidence>
<protein>
    <submittedName>
        <fullName evidence="1">Uncharacterized protein</fullName>
    </submittedName>
</protein>
<gene>
    <name evidence="1" type="ORF">ARMOST_20067</name>
</gene>
<proteinExistence type="predicted"/>
<keyword evidence="2" id="KW-1185">Reference proteome</keyword>
<organism evidence="1 2">
    <name type="scientific">Armillaria ostoyae</name>
    <name type="common">Armillaria root rot fungus</name>
    <dbReference type="NCBI Taxonomy" id="47428"/>
    <lineage>
        <taxon>Eukaryota</taxon>
        <taxon>Fungi</taxon>
        <taxon>Dikarya</taxon>
        <taxon>Basidiomycota</taxon>
        <taxon>Agaricomycotina</taxon>
        <taxon>Agaricomycetes</taxon>
        <taxon>Agaricomycetidae</taxon>
        <taxon>Agaricales</taxon>
        <taxon>Marasmiineae</taxon>
        <taxon>Physalacriaceae</taxon>
        <taxon>Armillaria</taxon>
    </lineage>
</organism>
<name>A0A284S6C1_ARMOS</name>
<sequence>MVNPCWEYFTKTDIPYTIPPGHQHCSKKPLVAWNTFCNLCQPDCAFLIFCLGGKFANISRHTETGVAFNSTSVKTLWHHLTQCSGASYEVKTLAENFANGDALHQLRTDEEWLEEGWKMFQGKISCLSNDCRYIMVNAVHMGSWFSLGEITCTQHLISLFAAANHAQSLQINAACLCLHQELNGSNVTGFTWEDHLATEHLAAVQGSHKSMSKHLFHSPAPLLNIAPAF</sequence>
<dbReference type="AlphaFoldDB" id="A0A284S6C1"/>
<accession>A0A284S6C1</accession>
<dbReference type="EMBL" id="FUEG01000035">
    <property type="protein sequence ID" value="SJL16541.1"/>
    <property type="molecule type" value="Genomic_DNA"/>
</dbReference>
<evidence type="ECO:0000313" key="2">
    <source>
        <dbReference type="Proteomes" id="UP000219338"/>
    </source>
</evidence>
<reference evidence="2" key="1">
    <citation type="journal article" date="2017" name="Nat. Ecol. Evol.">
        <title>Genome expansion and lineage-specific genetic innovations in the forest pathogenic fungi Armillaria.</title>
        <authorList>
            <person name="Sipos G."/>
            <person name="Prasanna A.N."/>
            <person name="Walter M.C."/>
            <person name="O'Connor E."/>
            <person name="Balint B."/>
            <person name="Krizsan K."/>
            <person name="Kiss B."/>
            <person name="Hess J."/>
            <person name="Varga T."/>
            <person name="Slot J."/>
            <person name="Riley R."/>
            <person name="Boka B."/>
            <person name="Rigling D."/>
            <person name="Barry K."/>
            <person name="Lee J."/>
            <person name="Mihaltcheva S."/>
            <person name="LaButti K."/>
            <person name="Lipzen A."/>
            <person name="Waldron R."/>
            <person name="Moloney N.M."/>
            <person name="Sperisen C."/>
            <person name="Kredics L."/>
            <person name="Vagvoelgyi C."/>
            <person name="Patrignani A."/>
            <person name="Fitzpatrick D."/>
            <person name="Nagy I."/>
            <person name="Doyle S."/>
            <person name="Anderson J.B."/>
            <person name="Grigoriev I.V."/>
            <person name="Gueldener U."/>
            <person name="Muensterkoetter M."/>
            <person name="Nagy L.G."/>
        </authorList>
    </citation>
    <scope>NUCLEOTIDE SEQUENCE [LARGE SCALE GENOMIC DNA]</scope>
    <source>
        <strain evidence="2">C18/9</strain>
    </source>
</reference>